<feature type="region of interest" description="Disordered" evidence="1">
    <location>
        <begin position="1188"/>
        <end position="1240"/>
    </location>
</feature>
<comment type="caution">
    <text evidence="4">The sequence shown here is derived from an EMBL/GenBank/DDBJ whole genome shotgun (WGS) entry which is preliminary data.</text>
</comment>
<feature type="compositionally biased region" description="Polar residues" evidence="1">
    <location>
        <begin position="65"/>
        <end position="76"/>
    </location>
</feature>
<evidence type="ECO:0000313" key="5">
    <source>
        <dbReference type="Proteomes" id="UP000824025"/>
    </source>
</evidence>
<feature type="chain" id="PRO_5039592291" evidence="3">
    <location>
        <begin position="28"/>
        <end position="1240"/>
    </location>
</feature>
<evidence type="ECO:0000313" key="4">
    <source>
        <dbReference type="EMBL" id="HIZ10054.1"/>
    </source>
</evidence>
<keyword evidence="3" id="KW-0732">Signal</keyword>
<dbReference type="Gene3D" id="2.60.120.260">
    <property type="entry name" value="Galactose-binding domain-like"/>
    <property type="match status" value="1"/>
</dbReference>
<dbReference type="Proteomes" id="UP000824025">
    <property type="component" value="Unassembled WGS sequence"/>
</dbReference>
<evidence type="ECO:0000256" key="2">
    <source>
        <dbReference type="SAM" id="Phobius"/>
    </source>
</evidence>
<feature type="compositionally biased region" description="Acidic residues" evidence="1">
    <location>
        <begin position="1213"/>
        <end position="1240"/>
    </location>
</feature>
<accession>A0A9D2D7M2</accession>
<dbReference type="AlphaFoldDB" id="A0A9D2D7M2"/>
<evidence type="ECO:0000256" key="3">
    <source>
        <dbReference type="SAM" id="SignalP"/>
    </source>
</evidence>
<feature type="region of interest" description="Disordered" evidence="1">
    <location>
        <begin position="63"/>
        <end position="84"/>
    </location>
</feature>
<feature type="compositionally biased region" description="Acidic residues" evidence="1">
    <location>
        <begin position="1196"/>
        <end position="1206"/>
    </location>
</feature>
<reference evidence="4" key="1">
    <citation type="journal article" date="2021" name="PeerJ">
        <title>Extensive microbial diversity within the chicken gut microbiome revealed by metagenomics and culture.</title>
        <authorList>
            <person name="Gilroy R."/>
            <person name="Ravi A."/>
            <person name="Getino M."/>
            <person name="Pursley I."/>
            <person name="Horton D.L."/>
            <person name="Alikhan N.F."/>
            <person name="Baker D."/>
            <person name="Gharbi K."/>
            <person name="Hall N."/>
            <person name="Watson M."/>
            <person name="Adriaenssens E.M."/>
            <person name="Foster-Nyarko E."/>
            <person name="Jarju S."/>
            <person name="Secka A."/>
            <person name="Antonio M."/>
            <person name="Oren A."/>
            <person name="Chaudhuri R.R."/>
            <person name="La Ragione R."/>
            <person name="Hildebrand F."/>
            <person name="Pallen M.J."/>
        </authorList>
    </citation>
    <scope>NUCLEOTIDE SEQUENCE</scope>
    <source>
        <strain evidence="4">CHK192-19661</strain>
    </source>
</reference>
<protein>
    <submittedName>
        <fullName evidence="4">Uncharacterized protein</fullName>
    </submittedName>
</protein>
<reference evidence="4" key="2">
    <citation type="submission" date="2021-04" db="EMBL/GenBank/DDBJ databases">
        <authorList>
            <person name="Gilroy R."/>
        </authorList>
    </citation>
    <scope>NUCLEOTIDE SEQUENCE</scope>
    <source>
        <strain evidence="4">CHK192-19661</strain>
    </source>
</reference>
<feature type="transmembrane region" description="Helical" evidence="2">
    <location>
        <begin position="1131"/>
        <end position="1153"/>
    </location>
</feature>
<dbReference type="EMBL" id="DXCF01000032">
    <property type="protein sequence ID" value="HIZ10054.1"/>
    <property type="molecule type" value="Genomic_DNA"/>
</dbReference>
<keyword evidence="2" id="KW-1133">Transmembrane helix</keyword>
<organism evidence="4 5">
    <name type="scientific">Candidatus Borkfalkia avicola</name>
    <dbReference type="NCBI Taxonomy" id="2838503"/>
    <lineage>
        <taxon>Bacteria</taxon>
        <taxon>Bacillati</taxon>
        <taxon>Bacillota</taxon>
        <taxon>Clostridia</taxon>
        <taxon>Christensenellales</taxon>
        <taxon>Christensenellaceae</taxon>
        <taxon>Candidatus Borkfalkia</taxon>
    </lineage>
</organism>
<gene>
    <name evidence="4" type="ORF">H9726_06165</name>
</gene>
<evidence type="ECO:0000256" key="1">
    <source>
        <dbReference type="SAM" id="MobiDB-lite"/>
    </source>
</evidence>
<sequence length="1240" mass="135327">MRIATWLLTAVMLIAASAFLLTACAQADEDEDDSTVTRTDTQTFANGDFEYFDDSDGSYRIASPESWTSSAGSNDNGVSASSSVAKSGIVDTSVDWSTFIKDYNDYVYYTDLEDEDPDNPELEDAEYFTDLDNQYDIPGWDVAKAAMPDEDEDPGDEAIGTASAALNPGTHWTGSSDAATLDEENGTHVLMLHNYRSNRMGTASRYTSSSITLNAGTAAKVSVWVKTSNLTYNDGVAVDGNRGAYIQITNTVGGTTQDPLVVRNIDTSGVEDNNGWVQYTFYIRASEYASTTFSVVLGLGMQAAGTSTSYYEYVQGYAFFDDLEYEVMKSADFDTQTADIENSFSLDLSWSSDRQKIDAAALTSNEFALDLSDIAFTPFDIETGATVSAAPTSDERGNTVASYFPASDANKLIANQRPDLTNSGIKNAADLTAPTYTQALADDFENFSKLPFASQNGKVLLLYSSLGAPYTATMESSSFTLNKDEYMLVSFRVKTSALQGGTGATVTLVEGDNETVIGAVDTTTLTGVDLVDDAKKLDTENADLYEDIFDGWQQCFFFVSNTTDTDGLTFSLKFSFGPTEISGTTLSSYTEGYAAFAGFSAEKMSEEQYNIKTTGTYAVEAALTGGVDEATSAFDDPAYTRPDEIKTDLADPRNYTGVFGGSTYVGGSTLDNTGSSVDKNSVNALTTAGLLNRDYTADDRESGSGYSTELDWVKILLGDPAPTASVLTSDMWTQIFGSACTQPLLIANTVEQAYGFVANSATSISASSYLSVAVRVVLSPGTTATVYLIDTTAADFGEKNYTDTIHYKSGVSYRYDTEGNVINLDPEDPDFSARTNTLFYLQDNGLWSAEREHTGDLYYANLANYERDKETGDLLDSDGEIVYYASETEGLYYRYYDADADEYSVPVRDFTEAGVDLTGAVLQNSFDTGLSQTVTNDGDANATYYVRFFIATGDEAKNYRLEVWSGSRDGKTTNAANSFVAFDIVDYGELTSDNFNSYISETLDTFAADESYDSADALEEAYLENPDSFMKRTDGKQLVYYKYSLYDDDDYASYDADRSDSTNPYADYDPSSYENGVAFLRYNNEGSNEGGRIYYDTIVNYAANEITVESTTDDGTTDDTDDTTATPTYNVWLLVSSIILAAALILTLIALLVKKLLSNIRKKSTGNKTMYDNKRKRYIRRLRLEEAERDERADDVLPDEDEISEEDIYKIESDEESAEPDADAEAGEADGSEPSDGEDK</sequence>
<feature type="signal peptide" evidence="3">
    <location>
        <begin position="1"/>
        <end position="27"/>
    </location>
</feature>
<proteinExistence type="predicted"/>
<keyword evidence="2" id="KW-0812">Transmembrane</keyword>
<name>A0A9D2D7M2_9FIRM</name>
<dbReference type="PROSITE" id="PS51257">
    <property type="entry name" value="PROKAR_LIPOPROTEIN"/>
    <property type="match status" value="1"/>
</dbReference>
<keyword evidence="2" id="KW-0472">Membrane</keyword>